<dbReference type="RefSeq" id="WP_134436225.1">
    <property type="nucleotide sequence ID" value="NZ_SOML01000005.1"/>
</dbReference>
<dbReference type="Pfam" id="PF15418">
    <property type="entry name" value="DUF4625"/>
    <property type="match status" value="2"/>
</dbReference>
<proteinExistence type="predicted"/>
<evidence type="ECO:0000313" key="3">
    <source>
        <dbReference type="Proteomes" id="UP000297861"/>
    </source>
</evidence>
<accession>A0A4Y8L227</accession>
<protein>
    <submittedName>
        <fullName evidence="2">DUF4625 domain-containing protein</fullName>
    </submittedName>
</protein>
<reference evidence="2 3" key="1">
    <citation type="submission" date="2019-03" db="EMBL/GenBank/DDBJ databases">
        <title>San Antonio Military Medical Center submission to MRSN (WRAIR), pending publication.</title>
        <authorList>
            <person name="Blyth D.M."/>
            <person name="Mccarthy S.L."/>
            <person name="Schall S.E."/>
            <person name="Stam J.A."/>
            <person name="Ong A.C."/>
            <person name="Mcgann P.T."/>
        </authorList>
    </citation>
    <scope>NUCLEOTIDE SEQUENCE [LARGE SCALE GENOMIC DNA]</scope>
    <source>
        <strain evidence="2 3">MRSN571793</strain>
    </source>
</reference>
<name>A0A4Y8L227_9BACT</name>
<dbReference type="PROSITE" id="PS51257">
    <property type="entry name" value="PROKAR_LIPOPROTEIN"/>
    <property type="match status" value="1"/>
</dbReference>
<keyword evidence="3" id="KW-1185">Reference proteome</keyword>
<dbReference type="OrthoDB" id="978436at2"/>
<gene>
    <name evidence="2" type="ORF">E2605_09160</name>
</gene>
<dbReference type="InterPro" id="IPR027829">
    <property type="entry name" value="DUF4625"/>
</dbReference>
<evidence type="ECO:0000256" key="1">
    <source>
        <dbReference type="SAM" id="SignalP"/>
    </source>
</evidence>
<feature type="chain" id="PRO_5021405831" evidence="1">
    <location>
        <begin position="25"/>
        <end position="364"/>
    </location>
</feature>
<keyword evidence="1" id="KW-0732">Signal</keyword>
<dbReference type="AlphaFoldDB" id="A0A4Y8L227"/>
<comment type="caution">
    <text evidence="2">The sequence shown here is derived from an EMBL/GenBank/DDBJ whole genome shotgun (WGS) entry which is preliminary data.</text>
</comment>
<feature type="signal peptide" evidence="1">
    <location>
        <begin position="1"/>
        <end position="24"/>
    </location>
</feature>
<organism evidence="2 3">
    <name type="scientific">Dysgonomonas capnocytophagoides</name>
    <dbReference type="NCBI Taxonomy" id="45254"/>
    <lineage>
        <taxon>Bacteria</taxon>
        <taxon>Pseudomonadati</taxon>
        <taxon>Bacteroidota</taxon>
        <taxon>Bacteroidia</taxon>
        <taxon>Bacteroidales</taxon>
        <taxon>Dysgonomonadaceae</taxon>
        <taxon>Dysgonomonas</taxon>
    </lineage>
</organism>
<dbReference type="EMBL" id="SOML01000005">
    <property type="protein sequence ID" value="TFD96331.1"/>
    <property type="molecule type" value="Genomic_DNA"/>
</dbReference>
<sequence length="364" mass="39664">MKQKLLWGAILLLNVSLITFSSCSSDDDDDNPAKPVINLTEVGSENNKTGVAGSDLHLEGSIVADGMIKQIDVEIHQETGGSFKIEKSYKDGKYIGVKNADFHEHIDIPADAPAGDYHLHFTVTDQFGQTTTVESELIIEAEPVNISIDGLTFGAGHDFADNKIGYIGTAPVVEATSIKAENGIDKIFVEIHSEGETAAFELDTTYTYAGEIELKDFHKHLSIPENAPAGDYHLHFKVYEKNGKSLEKSMDIEIKETGIAISGLEIGSNNSAVASNIHTEFKVNATDPLTSIRVRIYKAATPTTYVFNETYSDEFATGDVKEYTFHKHLKATSATVGEYVIEIRTNDAKGANKTIKEKLTITGA</sequence>
<dbReference type="Proteomes" id="UP000297861">
    <property type="component" value="Unassembled WGS sequence"/>
</dbReference>
<evidence type="ECO:0000313" key="2">
    <source>
        <dbReference type="EMBL" id="TFD96331.1"/>
    </source>
</evidence>